<feature type="domain" description="HTH iclR-type" evidence="4">
    <location>
        <begin position="1"/>
        <end position="62"/>
    </location>
</feature>
<evidence type="ECO:0000256" key="2">
    <source>
        <dbReference type="ARBA" id="ARBA00023125"/>
    </source>
</evidence>
<comment type="caution">
    <text evidence="6">The sequence shown here is derived from an EMBL/GenBank/DDBJ whole genome shotgun (WGS) entry which is preliminary data.</text>
</comment>
<evidence type="ECO:0000259" key="5">
    <source>
        <dbReference type="PROSITE" id="PS51078"/>
    </source>
</evidence>
<name>A0ABV8NZI1_9BURK</name>
<gene>
    <name evidence="6" type="ORF">ACFOY1_09965</name>
</gene>
<dbReference type="Pfam" id="PF01614">
    <property type="entry name" value="IclR_C"/>
    <property type="match status" value="1"/>
</dbReference>
<evidence type="ECO:0000256" key="1">
    <source>
        <dbReference type="ARBA" id="ARBA00023015"/>
    </source>
</evidence>
<dbReference type="EMBL" id="JBHSBV010000003">
    <property type="protein sequence ID" value="MFC4201280.1"/>
    <property type="molecule type" value="Genomic_DNA"/>
</dbReference>
<dbReference type="InterPro" id="IPR036390">
    <property type="entry name" value="WH_DNA-bd_sf"/>
</dbReference>
<dbReference type="Proteomes" id="UP001595848">
    <property type="component" value="Unassembled WGS sequence"/>
</dbReference>
<feature type="domain" description="IclR-ED" evidence="5">
    <location>
        <begin position="63"/>
        <end position="218"/>
    </location>
</feature>
<dbReference type="InterPro" id="IPR036388">
    <property type="entry name" value="WH-like_DNA-bd_sf"/>
</dbReference>
<sequence>MAAVDRALLLLTAFQPQDRSLSLSELSQRTQIVNSTALRLLASLRHFGLVQRLDDGRYALGAEVVRLHAAYTAAFSQEDLVMPVLRKLVEQTRESASFHVIHGDNSRLCLYRVDSQQAVRDHANVGDLLPLDRGVGGRLLMAFDGAKGALYAQIRRDMVFSRVGDRTPELAGIAAPVFGAGGKLEGCISLSMPSSRFSQQHIEPVQAAARQVSVALGDTARWE</sequence>
<dbReference type="InterPro" id="IPR050707">
    <property type="entry name" value="HTH_MetabolicPath_Reg"/>
</dbReference>
<dbReference type="RefSeq" id="WP_343218688.1">
    <property type="nucleotide sequence ID" value="NZ_JAHTBN010000002.1"/>
</dbReference>
<dbReference type="PROSITE" id="PS51077">
    <property type="entry name" value="HTH_ICLR"/>
    <property type="match status" value="1"/>
</dbReference>
<keyword evidence="1" id="KW-0805">Transcription regulation</keyword>
<proteinExistence type="predicted"/>
<keyword evidence="7" id="KW-1185">Reference proteome</keyword>
<evidence type="ECO:0000259" key="4">
    <source>
        <dbReference type="PROSITE" id="PS51077"/>
    </source>
</evidence>
<dbReference type="InterPro" id="IPR014757">
    <property type="entry name" value="Tscrpt_reg_IclR_C"/>
</dbReference>
<dbReference type="SUPFAM" id="SSF55781">
    <property type="entry name" value="GAF domain-like"/>
    <property type="match status" value="1"/>
</dbReference>
<evidence type="ECO:0000256" key="3">
    <source>
        <dbReference type="ARBA" id="ARBA00023163"/>
    </source>
</evidence>
<accession>A0ABV8NZI1</accession>
<evidence type="ECO:0000313" key="7">
    <source>
        <dbReference type="Proteomes" id="UP001595848"/>
    </source>
</evidence>
<dbReference type="PROSITE" id="PS51078">
    <property type="entry name" value="ICLR_ED"/>
    <property type="match status" value="1"/>
</dbReference>
<dbReference type="Gene3D" id="1.10.10.10">
    <property type="entry name" value="Winged helix-like DNA-binding domain superfamily/Winged helix DNA-binding domain"/>
    <property type="match status" value="1"/>
</dbReference>
<dbReference type="InterPro" id="IPR005471">
    <property type="entry name" value="Tscrpt_reg_IclR_N"/>
</dbReference>
<organism evidence="6 7">
    <name type="scientific">Candidimonas humi</name>
    <dbReference type="NCBI Taxonomy" id="683355"/>
    <lineage>
        <taxon>Bacteria</taxon>
        <taxon>Pseudomonadati</taxon>
        <taxon>Pseudomonadota</taxon>
        <taxon>Betaproteobacteria</taxon>
        <taxon>Burkholderiales</taxon>
        <taxon>Alcaligenaceae</taxon>
        <taxon>Candidimonas</taxon>
    </lineage>
</organism>
<reference evidence="7" key="1">
    <citation type="journal article" date="2019" name="Int. J. Syst. Evol. Microbiol.">
        <title>The Global Catalogue of Microorganisms (GCM) 10K type strain sequencing project: providing services to taxonomists for standard genome sequencing and annotation.</title>
        <authorList>
            <consortium name="The Broad Institute Genomics Platform"/>
            <consortium name="The Broad Institute Genome Sequencing Center for Infectious Disease"/>
            <person name="Wu L."/>
            <person name="Ma J."/>
        </authorList>
    </citation>
    <scope>NUCLEOTIDE SEQUENCE [LARGE SCALE GENOMIC DNA]</scope>
    <source>
        <strain evidence="7">LMG 24813</strain>
    </source>
</reference>
<dbReference type="PANTHER" id="PTHR30136:SF39">
    <property type="entry name" value="TRANSCRIPTIONAL REGULATORY PROTEIN"/>
    <property type="match status" value="1"/>
</dbReference>
<keyword evidence="2" id="KW-0238">DNA-binding</keyword>
<dbReference type="Gene3D" id="3.30.450.40">
    <property type="match status" value="2"/>
</dbReference>
<keyword evidence="3" id="KW-0804">Transcription</keyword>
<dbReference type="SUPFAM" id="SSF46785">
    <property type="entry name" value="Winged helix' DNA-binding domain"/>
    <property type="match status" value="1"/>
</dbReference>
<evidence type="ECO:0000313" key="6">
    <source>
        <dbReference type="EMBL" id="MFC4201280.1"/>
    </source>
</evidence>
<dbReference type="Pfam" id="PF09339">
    <property type="entry name" value="HTH_IclR"/>
    <property type="match status" value="1"/>
</dbReference>
<dbReference type="SMART" id="SM00346">
    <property type="entry name" value="HTH_ICLR"/>
    <property type="match status" value="1"/>
</dbReference>
<dbReference type="PANTHER" id="PTHR30136">
    <property type="entry name" value="HELIX-TURN-HELIX TRANSCRIPTIONAL REGULATOR, ICLR FAMILY"/>
    <property type="match status" value="1"/>
</dbReference>
<protein>
    <submittedName>
        <fullName evidence="6">IclR family transcriptional regulator</fullName>
    </submittedName>
</protein>
<dbReference type="InterPro" id="IPR029016">
    <property type="entry name" value="GAF-like_dom_sf"/>
</dbReference>